<dbReference type="AlphaFoldDB" id="A0A9P9WD84"/>
<reference evidence="2" key="1">
    <citation type="submission" date="2021-03" db="EMBL/GenBank/DDBJ databases">
        <title>Revisited historic fungal species revealed as producer of novel bioactive compounds through whole genome sequencing and comparative genomics.</title>
        <authorList>
            <person name="Vignolle G.A."/>
            <person name="Hochenegger N."/>
            <person name="Mach R.L."/>
            <person name="Mach-Aigner A.R."/>
            <person name="Javad Rahimi M."/>
            <person name="Salim K.A."/>
            <person name="Chan C.M."/>
            <person name="Lim L.B.L."/>
            <person name="Cai F."/>
            <person name="Druzhinina I.S."/>
            <person name="U'Ren J.M."/>
            <person name="Derntl C."/>
        </authorList>
    </citation>
    <scope>NUCLEOTIDE SEQUENCE</scope>
    <source>
        <strain evidence="2">TUCIM 5799</strain>
    </source>
</reference>
<accession>A0A9P9WD84</accession>
<keyword evidence="3" id="KW-1185">Reference proteome</keyword>
<feature type="signal peptide" evidence="1">
    <location>
        <begin position="1"/>
        <end position="16"/>
    </location>
</feature>
<gene>
    <name evidence="2" type="ORF">JX265_011095</name>
</gene>
<organism evidence="2 3">
    <name type="scientific">Neoarthrinium moseri</name>
    <dbReference type="NCBI Taxonomy" id="1658444"/>
    <lineage>
        <taxon>Eukaryota</taxon>
        <taxon>Fungi</taxon>
        <taxon>Dikarya</taxon>
        <taxon>Ascomycota</taxon>
        <taxon>Pezizomycotina</taxon>
        <taxon>Sordariomycetes</taxon>
        <taxon>Xylariomycetidae</taxon>
        <taxon>Amphisphaeriales</taxon>
        <taxon>Apiosporaceae</taxon>
        <taxon>Neoarthrinium</taxon>
    </lineage>
</organism>
<name>A0A9P9WD84_9PEZI</name>
<sequence>MKTSFVLALLPLLAFANPVPEAKPEPKPEVEGAQIEKRATTCALTGSDVKYRQRPTTDSPADGQFGAKGTEVSFSCWTTGETINGNNLWNKIASGTGKGDYVTDYYITRACSAKILTKC</sequence>
<feature type="chain" id="PRO_5040150694" evidence="1">
    <location>
        <begin position="17"/>
        <end position="119"/>
    </location>
</feature>
<dbReference type="EMBL" id="JAFIMR010000039">
    <property type="protein sequence ID" value="KAI1857680.1"/>
    <property type="molecule type" value="Genomic_DNA"/>
</dbReference>
<evidence type="ECO:0000256" key="1">
    <source>
        <dbReference type="SAM" id="SignalP"/>
    </source>
</evidence>
<evidence type="ECO:0000313" key="2">
    <source>
        <dbReference type="EMBL" id="KAI1857680.1"/>
    </source>
</evidence>
<keyword evidence="1" id="KW-0732">Signal</keyword>
<protein>
    <submittedName>
        <fullName evidence="2">Uncharacterized protein</fullName>
    </submittedName>
</protein>
<comment type="caution">
    <text evidence="2">The sequence shown here is derived from an EMBL/GenBank/DDBJ whole genome shotgun (WGS) entry which is preliminary data.</text>
</comment>
<proteinExistence type="predicted"/>
<dbReference type="Proteomes" id="UP000829685">
    <property type="component" value="Unassembled WGS sequence"/>
</dbReference>
<dbReference type="OrthoDB" id="5358886at2759"/>
<evidence type="ECO:0000313" key="3">
    <source>
        <dbReference type="Proteomes" id="UP000829685"/>
    </source>
</evidence>